<dbReference type="AlphaFoldDB" id="A0A1N6U2N4"/>
<keyword evidence="1" id="KW-1133">Transmembrane helix</keyword>
<accession>A0A1N6U2N4</accession>
<keyword evidence="1" id="KW-0812">Transmembrane</keyword>
<gene>
    <name evidence="2" type="ORF">SAMN05920897_11185</name>
</gene>
<organism evidence="2 3">
    <name type="scientific">Alkalispirochaeta americana</name>
    <dbReference type="NCBI Taxonomy" id="159291"/>
    <lineage>
        <taxon>Bacteria</taxon>
        <taxon>Pseudomonadati</taxon>
        <taxon>Spirochaetota</taxon>
        <taxon>Spirochaetia</taxon>
        <taxon>Spirochaetales</taxon>
        <taxon>Spirochaetaceae</taxon>
        <taxon>Alkalispirochaeta</taxon>
    </lineage>
</organism>
<evidence type="ECO:0000256" key="1">
    <source>
        <dbReference type="SAM" id="Phobius"/>
    </source>
</evidence>
<name>A0A1N6U2N4_9SPIO</name>
<keyword evidence="1" id="KW-0472">Membrane</keyword>
<dbReference type="RefSeq" id="WP_076489055.1">
    <property type="nucleotide sequence ID" value="NZ_FTMS01000011.1"/>
</dbReference>
<evidence type="ECO:0000313" key="2">
    <source>
        <dbReference type="EMBL" id="SIQ59918.1"/>
    </source>
</evidence>
<dbReference type="Proteomes" id="UP000186400">
    <property type="component" value="Unassembled WGS sequence"/>
</dbReference>
<protein>
    <submittedName>
        <fullName evidence="2">Uncharacterized protein</fullName>
    </submittedName>
</protein>
<reference evidence="2 3" key="1">
    <citation type="submission" date="2017-01" db="EMBL/GenBank/DDBJ databases">
        <authorList>
            <person name="Mah S.A."/>
            <person name="Swanson W.J."/>
            <person name="Moy G.W."/>
            <person name="Vacquier V.D."/>
        </authorList>
    </citation>
    <scope>NUCLEOTIDE SEQUENCE [LARGE SCALE GENOMIC DNA]</scope>
    <source>
        <strain evidence="2 3">ASpG1</strain>
    </source>
</reference>
<dbReference type="EMBL" id="FTMS01000011">
    <property type="protein sequence ID" value="SIQ59918.1"/>
    <property type="molecule type" value="Genomic_DNA"/>
</dbReference>
<sequence>MRWNPDDREALVLPRKEGCRACGGSRCSARHRLLRVAVPEDMPDPRPGEMVWFLAPRSAFVRGLLRFPGAPLAAGILWGRFLPGGPWCAFLAGLAVLGLAVARGSRREDLPVLTGGGGLSLQEDSFKPEEFRQDS</sequence>
<keyword evidence="3" id="KW-1185">Reference proteome</keyword>
<proteinExistence type="predicted"/>
<dbReference type="STRING" id="159291.SAMN05920897_11185"/>
<evidence type="ECO:0000313" key="3">
    <source>
        <dbReference type="Proteomes" id="UP000186400"/>
    </source>
</evidence>
<feature type="transmembrane region" description="Helical" evidence="1">
    <location>
        <begin position="84"/>
        <end position="102"/>
    </location>
</feature>